<feature type="transmembrane region" description="Helical" evidence="6">
    <location>
        <begin position="12"/>
        <end position="31"/>
    </location>
</feature>
<reference evidence="8" key="1">
    <citation type="submission" date="2022-08" db="EMBL/GenBank/DDBJ databases">
        <title>Genome analysis of Corynebacteriales strain.</title>
        <authorList>
            <person name="Lee S.D."/>
        </authorList>
    </citation>
    <scope>NUCLEOTIDE SEQUENCE</scope>
    <source>
        <strain evidence="8">D3-21</strain>
    </source>
</reference>
<feature type="transmembrane region" description="Helical" evidence="6">
    <location>
        <begin position="128"/>
        <end position="148"/>
    </location>
</feature>
<comment type="subcellular location">
    <subcellularLocation>
        <location evidence="1">Cell membrane</location>
        <topology evidence="1">Multi-pass membrane protein</topology>
    </subcellularLocation>
</comment>
<keyword evidence="9" id="KW-1185">Reference proteome</keyword>
<evidence type="ECO:0000256" key="4">
    <source>
        <dbReference type="ARBA" id="ARBA00022989"/>
    </source>
</evidence>
<keyword evidence="3 6" id="KW-0812">Transmembrane</keyword>
<dbReference type="AlphaFoldDB" id="A0A9X4LZV8"/>
<accession>A0A9X4LZV8</accession>
<evidence type="ECO:0000313" key="9">
    <source>
        <dbReference type="Proteomes" id="UP001152755"/>
    </source>
</evidence>
<keyword evidence="4 6" id="KW-1133">Transmembrane helix</keyword>
<evidence type="ECO:0000256" key="3">
    <source>
        <dbReference type="ARBA" id="ARBA00022692"/>
    </source>
</evidence>
<dbReference type="EMBL" id="JANRHA010000003">
    <property type="protein sequence ID" value="MDG3014279.1"/>
    <property type="molecule type" value="Genomic_DNA"/>
</dbReference>
<dbReference type="Pfam" id="PF05425">
    <property type="entry name" value="CopD"/>
    <property type="match status" value="1"/>
</dbReference>
<feature type="transmembrane region" description="Helical" evidence="6">
    <location>
        <begin position="256"/>
        <end position="275"/>
    </location>
</feature>
<dbReference type="RefSeq" id="WP_277832210.1">
    <property type="nucleotide sequence ID" value="NZ_JAAIVF010000002.1"/>
</dbReference>
<comment type="caution">
    <text evidence="8">The sequence shown here is derived from an EMBL/GenBank/DDBJ whole genome shotgun (WGS) entry which is preliminary data.</text>
</comment>
<feature type="transmembrane region" description="Helical" evidence="6">
    <location>
        <begin position="182"/>
        <end position="204"/>
    </location>
</feature>
<protein>
    <submittedName>
        <fullName evidence="8">CopD family protein</fullName>
    </submittedName>
</protein>
<name>A0A9X4LZV8_9ACTN</name>
<dbReference type="PANTHER" id="PTHR34820:SF4">
    <property type="entry name" value="INNER MEMBRANE PROTEIN YEBZ"/>
    <property type="match status" value="1"/>
</dbReference>
<feature type="transmembrane region" description="Helical" evidence="6">
    <location>
        <begin position="216"/>
        <end position="236"/>
    </location>
</feature>
<evidence type="ECO:0000256" key="1">
    <source>
        <dbReference type="ARBA" id="ARBA00004651"/>
    </source>
</evidence>
<dbReference type="GO" id="GO:0006825">
    <property type="term" value="P:copper ion transport"/>
    <property type="evidence" value="ECO:0007669"/>
    <property type="project" value="InterPro"/>
</dbReference>
<dbReference type="InterPro" id="IPR008457">
    <property type="entry name" value="Cu-R_CopD_dom"/>
</dbReference>
<feature type="transmembrane region" description="Helical" evidence="6">
    <location>
        <begin position="155"/>
        <end position="176"/>
    </location>
</feature>
<evidence type="ECO:0000259" key="7">
    <source>
        <dbReference type="Pfam" id="PF05425"/>
    </source>
</evidence>
<dbReference type="InterPro" id="IPR032694">
    <property type="entry name" value="CopC/D"/>
</dbReference>
<keyword evidence="2" id="KW-1003">Cell membrane</keyword>
<feature type="transmembrane region" description="Helical" evidence="6">
    <location>
        <begin position="296"/>
        <end position="316"/>
    </location>
</feature>
<gene>
    <name evidence="8" type="ORF">NVS88_06880</name>
</gene>
<evidence type="ECO:0000313" key="8">
    <source>
        <dbReference type="EMBL" id="MDG3014279.1"/>
    </source>
</evidence>
<dbReference type="PANTHER" id="PTHR34820">
    <property type="entry name" value="INNER MEMBRANE PROTEIN YEBZ"/>
    <property type="match status" value="1"/>
</dbReference>
<dbReference type="GO" id="GO:0005886">
    <property type="term" value="C:plasma membrane"/>
    <property type="evidence" value="ECO:0007669"/>
    <property type="project" value="UniProtKB-SubCell"/>
</dbReference>
<evidence type="ECO:0000256" key="2">
    <source>
        <dbReference type="ARBA" id="ARBA00022475"/>
    </source>
</evidence>
<organism evidence="8 9">
    <name type="scientific">Speluncibacter jeojiensis</name>
    <dbReference type="NCBI Taxonomy" id="2710754"/>
    <lineage>
        <taxon>Bacteria</taxon>
        <taxon>Bacillati</taxon>
        <taxon>Actinomycetota</taxon>
        <taxon>Actinomycetes</taxon>
        <taxon>Mycobacteriales</taxon>
        <taxon>Speluncibacteraceae</taxon>
        <taxon>Speluncibacter</taxon>
    </lineage>
</organism>
<sequence>MTRVGTAGPNRQLWLAAAVPTAFAGFGLAWLLARPDTPPPSSLLRVVADCAGVLAVGLACVNRLDDPRRRAELRNRARLPLIGTGAVWLLAVLGLAVGLAAESAGVGYGRLDLGTLGSYLTQISTGRLMLLVAASVAVLLVSSAAARIGGTDRPLTVELVCAALALVVLPLTGHLSQRAPGAVFALAHTLSAALWCGLLAAMALTVRSRGAWARTLPRYSAVALWSVAVLVVSGVVDAALQLDGFGALVATGYGRILVAKTVILVGLLGAGWRFRRGWVEQAAAHRTSSALSLRRAVAEVAVMAVVLGLAAALATVG</sequence>
<keyword evidence="5 6" id="KW-0472">Membrane</keyword>
<proteinExistence type="predicted"/>
<evidence type="ECO:0000256" key="5">
    <source>
        <dbReference type="ARBA" id="ARBA00023136"/>
    </source>
</evidence>
<evidence type="ECO:0000256" key="6">
    <source>
        <dbReference type="SAM" id="Phobius"/>
    </source>
</evidence>
<dbReference type="Proteomes" id="UP001152755">
    <property type="component" value="Unassembled WGS sequence"/>
</dbReference>
<feature type="transmembrane region" description="Helical" evidence="6">
    <location>
        <begin position="85"/>
        <end position="108"/>
    </location>
</feature>
<feature type="domain" description="Copper resistance protein D" evidence="7">
    <location>
        <begin position="214"/>
        <end position="313"/>
    </location>
</feature>
<feature type="transmembrane region" description="Helical" evidence="6">
    <location>
        <begin position="43"/>
        <end position="64"/>
    </location>
</feature>